<accession>A0A9D4C0K1</accession>
<name>A0A9D4C0K1_DREPO</name>
<dbReference type="AlphaFoldDB" id="A0A9D4C0K1"/>
<evidence type="ECO:0000313" key="2">
    <source>
        <dbReference type="Proteomes" id="UP000828390"/>
    </source>
</evidence>
<evidence type="ECO:0000313" key="1">
    <source>
        <dbReference type="EMBL" id="KAH3715088.1"/>
    </source>
</evidence>
<protein>
    <submittedName>
        <fullName evidence="1">Uncharacterized protein</fullName>
    </submittedName>
</protein>
<keyword evidence="2" id="KW-1185">Reference proteome</keyword>
<dbReference type="Proteomes" id="UP000828390">
    <property type="component" value="Unassembled WGS sequence"/>
</dbReference>
<sequence>MATKPRRLNRKRKSFLWLRQPKRTQFREENLPSTVPSTSTEIMHLIHHRSAEFDNENLNGPISVNRMKPQTAIPIRYNHKCDEYKILQTAILVITLNYNRIV</sequence>
<dbReference type="EMBL" id="JAIWYP010000013">
    <property type="protein sequence ID" value="KAH3715088.1"/>
    <property type="molecule type" value="Genomic_DNA"/>
</dbReference>
<gene>
    <name evidence="1" type="ORF">DPMN_057794</name>
</gene>
<proteinExistence type="predicted"/>
<organism evidence="1 2">
    <name type="scientific">Dreissena polymorpha</name>
    <name type="common">Zebra mussel</name>
    <name type="synonym">Mytilus polymorpha</name>
    <dbReference type="NCBI Taxonomy" id="45954"/>
    <lineage>
        <taxon>Eukaryota</taxon>
        <taxon>Metazoa</taxon>
        <taxon>Spiralia</taxon>
        <taxon>Lophotrochozoa</taxon>
        <taxon>Mollusca</taxon>
        <taxon>Bivalvia</taxon>
        <taxon>Autobranchia</taxon>
        <taxon>Heteroconchia</taxon>
        <taxon>Euheterodonta</taxon>
        <taxon>Imparidentia</taxon>
        <taxon>Neoheterodontei</taxon>
        <taxon>Myida</taxon>
        <taxon>Dreissenoidea</taxon>
        <taxon>Dreissenidae</taxon>
        <taxon>Dreissena</taxon>
    </lineage>
</organism>
<reference evidence="1" key="2">
    <citation type="submission" date="2020-11" db="EMBL/GenBank/DDBJ databases">
        <authorList>
            <person name="McCartney M.A."/>
            <person name="Auch B."/>
            <person name="Kono T."/>
            <person name="Mallez S."/>
            <person name="Becker A."/>
            <person name="Gohl D.M."/>
            <person name="Silverstein K.A.T."/>
            <person name="Koren S."/>
            <person name="Bechman K.B."/>
            <person name="Herman A."/>
            <person name="Abrahante J.E."/>
            <person name="Garbe J."/>
        </authorList>
    </citation>
    <scope>NUCLEOTIDE SEQUENCE</scope>
    <source>
        <strain evidence="1">Duluth1</strain>
        <tissue evidence="1">Whole animal</tissue>
    </source>
</reference>
<comment type="caution">
    <text evidence="1">The sequence shown here is derived from an EMBL/GenBank/DDBJ whole genome shotgun (WGS) entry which is preliminary data.</text>
</comment>
<reference evidence="1" key="1">
    <citation type="journal article" date="2019" name="bioRxiv">
        <title>The Genome of the Zebra Mussel, Dreissena polymorpha: A Resource for Invasive Species Research.</title>
        <authorList>
            <person name="McCartney M.A."/>
            <person name="Auch B."/>
            <person name="Kono T."/>
            <person name="Mallez S."/>
            <person name="Zhang Y."/>
            <person name="Obille A."/>
            <person name="Becker A."/>
            <person name="Abrahante J.E."/>
            <person name="Garbe J."/>
            <person name="Badalamenti J.P."/>
            <person name="Herman A."/>
            <person name="Mangelson H."/>
            <person name="Liachko I."/>
            <person name="Sullivan S."/>
            <person name="Sone E.D."/>
            <person name="Koren S."/>
            <person name="Silverstein K.A.T."/>
            <person name="Beckman K.B."/>
            <person name="Gohl D.M."/>
        </authorList>
    </citation>
    <scope>NUCLEOTIDE SEQUENCE</scope>
    <source>
        <strain evidence="1">Duluth1</strain>
        <tissue evidence="1">Whole animal</tissue>
    </source>
</reference>